<dbReference type="EMBL" id="JAPUUL010000714">
    <property type="protein sequence ID" value="KAJ8129607.1"/>
    <property type="molecule type" value="Genomic_DNA"/>
</dbReference>
<keyword evidence="2" id="KW-1185">Reference proteome</keyword>
<sequence>MGITPNSKHCWNAENLDEFVSSMSMILWCNILYDQRSRILSADIDANSGHLDRDGGDCAFCREVAYRTCAIRLVASVLNDNEARYAAAQAFQWKKGKGTGFSVQLTPPQLITNKLELPTWVRCPQILEVSLQERVVNIIKSLSHSTNANWHLNITTHERVKIIHAMLQRRFNKRIIVAVETKRPMAALFHLFQPKYVLTLRSKLSQEIQARRNRHPSKWHQANGIWMVVKYVLLKLLEDCGQFDKSSVPTKAKTPLLSWFKHHLKRKDAWYHAASSSSRRKSWRKYSV</sequence>
<dbReference type="Proteomes" id="UP001153332">
    <property type="component" value="Unassembled WGS sequence"/>
</dbReference>
<accession>A0ACC2JQ26</accession>
<gene>
    <name evidence="1" type="ORF">O1611_g4027</name>
</gene>
<organism evidence="1 2">
    <name type="scientific">Lasiodiplodia mahajangana</name>
    <dbReference type="NCBI Taxonomy" id="1108764"/>
    <lineage>
        <taxon>Eukaryota</taxon>
        <taxon>Fungi</taxon>
        <taxon>Dikarya</taxon>
        <taxon>Ascomycota</taxon>
        <taxon>Pezizomycotina</taxon>
        <taxon>Dothideomycetes</taxon>
        <taxon>Dothideomycetes incertae sedis</taxon>
        <taxon>Botryosphaeriales</taxon>
        <taxon>Botryosphaeriaceae</taxon>
        <taxon>Lasiodiplodia</taxon>
    </lineage>
</organism>
<reference evidence="1" key="1">
    <citation type="submission" date="2022-12" db="EMBL/GenBank/DDBJ databases">
        <title>Genome Sequence of Lasiodiplodia mahajangana.</title>
        <authorList>
            <person name="Buettner E."/>
        </authorList>
    </citation>
    <scope>NUCLEOTIDE SEQUENCE</scope>
    <source>
        <strain evidence="1">VT137</strain>
    </source>
</reference>
<comment type="caution">
    <text evidence="1">The sequence shown here is derived from an EMBL/GenBank/DDBJ whole genome shotgun (WGS) entry which is preliminary data.</text>
</comment>
<evidence type="ECO:0000313" key="2">
    <source>
        <dbReference type="Proteomes" id="UP001153332"/>
    </source>
</evidence>
<protein>
    <submittedName>
        <fullName evidence="1">Uncharacterized protein</fullName>
    </submittedName>
</protein>
<name>A0ACC2JQ26_9PEZI</name>
<proteinExistence type="predicted"/>
<evidence type="ECO:0000313" key="1">
    <source>
        <dbReference type="EMBL" id="KAJ8129607.1"/>
    </source>
</evidence>